<dbReference type="Pfam" id="PF03486">
    <property type="entry name" value="HI0933_like"/>
    <property type="match status" value="1"/>
</dbReference>
<evidence type="ECO:0000259" key="4">
    <source>
        <dbReference type="Pfam" id="PF03486"/>
    </source>
</evidence>
<dbReference type="Gene3D" id="2.40.30.10">
    <property type="entry name" value="Translation factors"/>
    <property type="match status" value="1"/>
</dbReference>
<feature type="domain" description="RsdA/BaiN/AoA(So)-like Rossmann fold-like" evidence="4">
    <location>
        <begin position="9"/>
        <end position="397"/>
    </location>
</feature>
<dbReference type="PANTHER" id="PTHR42887">
    <property type="entry name" value="OS12G0638800 PROTEIN"/>
    <property type="match status" value="1"/>
</dbReference>
<dbReference type="InterPro" id="IPR004792">
    <property type="entry name" value="BaiN-like"/>
</dbReference>
<dbReference type="SUPFAM" id="SSF51905">
    <property type="entry name" value="FAD/NAD(P)-binding domain"/>
    <property type="match status" value="1"/>
</dbReference>
<accession>A0A1G5RVU6</accession>
<keyword evidence="2" id="KW-0285">Flavoprotein</keyword>
<evidence type="ECO:0000256" key="2">
    <source>
        <dbReference type="ARBA" id="ARBA00022630"/>
    </source>
</evidence>
<protein>
    <recommendedName>
        <fullName evidence="8">Aminoacetone oxidase family FAD-binding enzyme</fullName>
    </recommendedName>
</protein>
<dbReference type="InterPro" id="IPR055178">
    <property type="entry name" value="RsdA/BaiN/AoA(So)-like_dom"/>
</dbReference>
<dbReference type="InterPro" id="IPR023166">
    <property type="entry name" value="BaiN-like_dom_sf"/>
</dbReference>
<dbReference type="AlphaFoldDB" id="A0A1G5RVU6"/>
<dbReference type="InterPro" id="IPR057661">
    <property type="entry name" value="RsdA/BaiN/AoA(So)_Rossmann"/>
</dbReference>
<evidence type="ECO:0000256" key="1">
    <source>
        <dbReference type="ARBA" id="ARBA00001974"/>
    </source>
</evidence>
<name>A0A1G5RVU6_PSEXY</name>
<dbReference type="EMBL" id="FMWK01000005">
    <property type="protein sequence ID" value="SCZ78232.1"/>
    <property type="molecule type" value="Genomic_DNA"/>
</dbReference>
<evidence type="ECO:0000259" key="5">
    <source>
        <dbReference type="Pfam" id="PF22780"/>
    </source>
</evidence>
<proteinExistence type="predicted"/>
<evidence type="ECO:0008006" key="8">
    <source>
        <dbReference type="Google" id="ProtNLM"/>
    </source>
</evidence>
<dbReference type="Proteomes" id="UP000199428">
    <property type="component" value="Unassembled WGS sequence"/>
</dbReference>
<dbReference type="InterPro" id="IPR036188">
    <property type="entry name" value="FAD/NAD-bd_sf"/>
</dbReference>
<reference evidence="6 7" key="1">
    <citation type="submission" date="2016-10" db="EMBL/GenBank/DDBJ databases">
        <authorList>
            <person name="de Groot N.N."/>
        </authorList>
    </citation>
    <scope>NUCLEOTIDE SEQUENCE [LARGE SCALE GENOMIC DNA]</scope>
    <source>
        <strain evidence="6 7">DSM 10317</strain>
    </source>
</reference>
<evidence type="ECO:0000313" key="6">
    <source>
        <dbReference type="EMBL" id="SCZ78232.1"/>
    </source>
</evidence>
<dbReference type="Gene3D" id="3.50.50.60">
    <property type="entry name" value="FAD/NAD(P)-binding domain"/>
    <property type="match status" value="1"/>
</dbReference>
<evidence type="ECO:0000256" key="3">
    <source>
        <dbReference type="ARBA" id="ARBA00022827"/>
    </source>
</evidence>
<dbReference type="RefSeq" id="WP_090162029.1">
    <property type="nucleotide sequence ID" value="NZ_FMWK01000005.1"/>
</dbReference>
<sequence length="403" mass="44379">MDSNEKIYDVCIVGAGFSGLVLAIKLARAGLLVCLADLNRVVGRRILSTGNGRCNFTNRRMGDQFYYSQHDLSFIDDKHEEVIAFLRELGIIERDFDGYYYPITNQAKTVRDALENEINALGIDVYLDNRVTDIAKDDIFTVTTHRSVIKAKKVCVASGGLSAATLGSSKFGYKMATKFKMKVTKLAPALVGVVSKDICLKDLAGVRAVGKVSYRDASCEGEIQFNKDGVSGYPVMCISRYIGFDELDKKLSDLTIDFVYFMTDDELKEELKNRFSRNGEAAILASLNGLSNEKIIQTVVSYARIYGDTMVSKLDDEDIDNLVYFFKHFAISLEGTKGFDNSQVTAGGVDLDGIDLETMEAKTCSGMYFTGEVLDVDGICGGYNLTWAYLSASKAADAIIKEV</sequence>
<evidence type="ECO:0000313" key="7">
    <source>
        <dbReference type="Proteomes" id="UP000199428"/>
    </source>
</evidence>
<feature type="domain" description="RsdA/BaiN/AoA(So)-like insert" evidence="5">
    <location>
        <begin position="188"/>
        <end position="344"/>
    </location>
</feature>
<dbReference type="Gene3D" id="1.10.8.260">
    <property type="entry name" value="HI0933 insert domain-like"/>
    <property type="match status" value="1"/>
</dbReference>
<dbReference type="PANTHER" id="PTHR42887:SF2">
    <property type="entry name" value="OS12G0638800 PROTEIN"/>
    <property type="match status" value="1"/>
</dbReference>
<dbReference type="SUPFAM" id="SSF160996">
    <property type="entry name" value="HI0933 insert domain-like"/>
    <property type="match status" value="1"/>
</dbReference>
<gene>
    <name evidence="6" type="ORF">SAMN02910350_01155</name>
</gene>
<dbReference type="Pfam" id="PF22780">
    <property type="entry name" value="HI0933_like_1st"/>
    <property type="match status" value="1"/>
</dbReference>
<organism evidence="6 7">
    <name type="scientific">Pseudobutyrivibrio xylanivorans</name>
    <dbReference type="NCBI Taxonomy" id="185007"/>
    <lineage>
        <taxon>Bacteria</taxon>
        <taxon>Bacillati</taxon>
        <taxon>Bacillota</taxon>
        <taxon>Clostridia</taxon>
        <taxon>Lachnospirales</taxon>
        <taxon>Lachnospiraceae</taxon>
        <taxon>Pseudobutyrivibrio</taxon>
    </lineage>
</organism>
<comment type="cofactor">
    <cofactor evidence="1">
        <name>FAD</name>
        <dbReference type="ChEBI" id="CHEBI:57692"/>
    </cofactor>
</comment>
<dbReference type="NCBIfam" id="TIGR00275">
    <property type="entry name" value="aminoacetone oxidase family FAD-binding enzyme"/>
    <property type="match status" value="1"/>
</dbReference>
<keyword evidence="3" id="KW-0274">FAD</keyword>